<dbReference type="InterPro" id="IPR001611">
    <property type="entry name" value="Leu-rich_rpt"/>
</dbReference>
<feature type="domain" description="Retrovirus-related Pol polyprotein from transposon TNT 1-94-like beta-barrel" evidence="4">
    <location>
        <begin position="64"/>
        <end position="118"/>
    </location>
</feature>
<feature type="domain" description="Retroviral polymerase SH3-like" evidence="5">
    <location>
        <begin position="286"/>
        <end position="345"/>
    </location>
</feature>
<evidence type="ECO:0000313" key="6">
    <source>
        <dbReference type="EMBL" id="KAE8668800.1"/>
    </source>
</evidence>
<dbReference type="InterPro" id="IPR012337">
    <property type="entry name" value="RNaseH-like_sf"/>
</dbReference>
<gene>
    <name evidence="6" type="ORF">F3Y22_tig00112285pilonHSYRG00344</name>
</gene>
<comment type="caution">
    <text evidence="6">The sequence shown here is derived from an EMBL/GenBank/DDBJ whole genome shotgun (WGS) entry which is preliminary data.</text>
</comment>
<protein>
    <submittedName>
        <fullName evidence="6">TBC1 domain family member 15-like</fullName>
    </submittedName>
</protein>
<evidence type="ECO:0000259" key="3">
    <source>
        <dbReference type="Pfam" id="PF00665"/>
    </source>
</evidence>
<dbReference type="GO" id="GO:0006508">
    <property type="term" value="P:proteolysis"/>
    <property type="evidence" value="ECO:0007669"/>
    <property type="project" value="UniProtKB-KW"/>
</dbReference>
<evidence type="ECO:0000259" key="4">
    <source>
        <dbReference type="Pfam" id="PF22936"/>
    </source>
</evidence>
<keyword evidence="7" id="KW-1185">Reference proteome</keyword>
<dbReference type="Gene3D" id="3.80.10.10">
    <property type="entry name" value="Ribonuclease Inhibitor"/>
    <property type="match status" value="1"/>
</dbReference>
<name>A0A6A2XGA5_HIBSY</name>
<evidence type="ECO:0000259" key="5">
    <source>
        <dbReference type="Pfam" id="PF25597"/>
    </source>
</evidence>
<evidence type="ECO:0000256" key="1">
    <source>
        <dbReference type="ARBA" id="ARBA00022670"/>
    </source>
</evidence>
<dbReference type="InterPro" id="IPR001584">
    <property type="entry name" value="Integrase_cat-core"/>
</dbReference>
<dbReference type="InterPro" id="IPR054722">
    <property type="entry name" value="PolX-like_BBD"/>
</dbReference>
<dbReference type="PANTHER" id="PTHR42648:SF28">
    <property type="entry name" value="TRANSPOSON-ENCODED PROTEIN WITH RIBONUCLEASE H-LIKE AND RETROVIRUS ZINC FINGER-LIKE DOMAINS"/>
    <property type="match status" value="1"/>
</dbReference>
<feature type="domain" description="Integrase catalytic" evidence="3">
    <location>
        <begin position="157"/>
        <end position="234"/>
    </location>
</feature>
<dbReference type="InterPro" id="IPR039537">
    <property type="entry name" value="Retrotran_Ty1/copia-like"/>
</dbReference>
<proteinExistence type="predicted"/>
<sequence>MTPADSERHKEHDGVGDSRNASVTAVSSSSGNNKLKFDDVRDLVLSEEIRRRESGEASSSSALHTGASFHSIPCQEIVENYVSGDFGKVQLADDETLKIVGKGNIRLKLPNQTTWKLKGAVNRRLPKEHSSLLVAWPYERERDEYTFVKKEAAGSKEYRCSLYYITFIDDSTRKVWVYFLKKKSEVFDTFRKWKVMVENESGLKVKRLRSDNGGEYKNKRMNKTLNKRAISMRIHVGLPKLLWAEAINTAAYLVNRGPSVPLDGGIPNEVWGEKEINLSHLRVFGCISYVHINSAERSKLDAKSNKCVFVGYGGDEFGYQFWDYENQKIIRSRDVIFNENVMYKDISVLNKFKKNQVEDSVKWESSMKDEMDSLMSNYTYELAELPPIKKALHNKWIYRIKKSTMGANATKQDWLSKVFSKQKQLDVKTYFLHGDLEEEIYMRQPKGFIEARKKNLAKYINKVLFKFNMEDAKQPDIAHAVGAVSRYMNNPGKVQWEAVKWIIRYLRQEGRWDLQMLDLGLDNDTIQLIAAVLPPDDDAGEDIPTWRWEVTDSNEIILHVLRDCVLVRLVWNEVVPNNLLSFFVALLEEWLEENLFRCSRLDTHDFYWRHLLGIIIWRLWKQRNNFKFKGEAWSSFEVIKSTWSWAQTLCSAKREASVVHTRGVTNQRWRPPSLSGITINTDGAVNRSSMETAYEGVIRDNDGHWLLGFRRKYGHNGEVNYRFGLHAEYTALGKSFNDRFLVVCLDDISLYLGGVEFNDPQRKLVLPIPSIPFGHCPPVGNLTQLLKLDLSSNGFSGKIPESLSNLQDLEFLDLSFNSFGNFGVPLFIAEMPRLKDVHLSGNLLGGEIPEKREKLGGVLRIGFSGMGLVWKIPASMGIHLRYLCYLGLDNNRLQGKVPEEFVCLEFVNELNLENNNLSGRVPFSAEFTAKIGEKLRFKGNQQCVLMRN</sequence>
<evidence type="ECO:0000256" key="2">
    <source>
        <dbReference type="SAM" id="MobiDB-lite"/>
    </source>
</evidence>
<keyword evidence="1" id="KW-0645">Protease</keyword>
<dbReference type="EMBL" id="VEPZ02001542">
    <property type="protein sequence ID" value="KAE8668800.1"/>
    <property type="molecule type" value="Genomic_DNA"/>
</dbReference>
<dbReference type="InterPro" id="IPR036397">
    <property type="entry name" value="RNaseH_sf"/>
</dbReference>
<dbReference type="Gene3D" id="3.30.420.10">
    <property type="entry name" value="Ribonuclease H-like superfamily/Ribonuclease H"/>
    <property type="match status" value="1"/>
</dbReference>
<dbReference type="InterPro" id="IPR032675">
    <property type="entry name" value="LRR_dom_sf"/>
</dbReference>
<dbReference type="Pfam" id="PF22936">
    <property type="entry name" value="Pol_BBD"/>
    <property type="match status" value="1"/>
</dbReference>
<feature type="compositionally biased region" description="Basic and acidic residues" evidence="2">
    <location>
        <begin position="1"/>
        <end position="16"/>
    </location>
</feature>
<dbReference type="Pfam" id="PF00665">
    <property type="entry name" value="rve"/>
    <property type="match status" value="1"/>
</dbReference>
<feature type="region of interest" description="Disordered" evidence="2">
    <location>
        <begin position="1"/>
        <end position="35"/>
    </location>
</feature>
<dbReference type="Pfam" id="PF25597">
    <property type="entry name" value="SH3_retrovirus"/>
    <property type="match status" value="1"/>
</dbReference>
<dbReference type="Pfam" id="PF00560">
    <property type="entry name" value="LRR_1"/>
    <property type="match status" value="1"/>
</dbReference>
<feature type="compositionally biased region" description="Polar residues" evidence="2">
    <location>
        <begin position="19"/>
        <end position="33"/>
    </location>
</feature>
<dbReference type="SUPFAM" id="SSF53098">
    <property type="entry name" value="Ribonuclease H-like"/>
    <property type="match status" value="1"/>
</dbReference>
<keyword evidence="1" id="KW-0378">Hydrolase</keyword>
<dbReference type="GO" id="GO:0003676">
    <property type="term" value="F:nucleic acid binding"/>
    <property type="evidence" value="ECO:0007669"/>
    <property type="project" value="InterPro"/>
</dbReference>
<dbReference type="SUPFAM" id="SSF52058">
    <property type="entry name" value="L domain-like"/>
    <property type="match status" value="1"/>
</dbReference>
<accession>A0A6A2XGA5</accession>
<organism evidence="6 7">
    <name type="scientific">Hibiscus syriacus</name>
    <name type="common">Rose of Sharon</name>
    <dbReference type="NCBI Taxonomy" id="106335"/>
    <lineage>
        <taxon>Eukaryota</taxon>
        <taxon>Viridiplantae</taxon>
        <taxon>Streptophyta</taxon>
        <taxon>Embryophyta</taxon>
        <taxon>Tracheophyta</taxon>
        <taxon>Spermatophyta</taxon>
        <taxon>Magnoliopsida</taxon>
        <taxon>eudicotyledons</taxon>
        <taxon>Gunneridae</taxon>
        <taxon>Pentapetalae</taxon>
        <taxon>rosids</taxon>
        <taxon>malvids</taxon>
        <taxon>Malvales</taxon>
        <taxon>Malvaceae</taxon>
        <taxon>Malvoideae</taxon>
        <taxon>Hibiscus</taxon>
    </lineage>
</organism>
<dbReference type="AlphaFoldDB" id="A0A6A2XGA5"/>
<dbReference type="GO" id="GO:0015074">
    <property type="term" value="P:DNA integration"/>
    <property type="evidence" value="ECO:0007669"/>
    <property type="project" value="InterPro"/>
</dbReference>
<evidence type="ECO:0000313" key="7">
    <source>
        <dbReference type="Proteomes" id="UP000436088"/>
    </source>
</evidence>
<dbReference type="PANTHER" id="PTHR42648">
    <property type="entry name" value="TRANSPOSASE, PUTATIVE-RELATED"/>
    <property type="match status" value="1"/>
</dbReference>
<reference evidence="6" key="1">
    <citation type="submission" date="2019-09" db="EMBL/GenBank/DDBJ databases">
        <title>Draft genome information of white flower Hibiscus syriacus.</title>
        <authorList>
            <person name="Kim Y.-M."/>
        </authorList>
    </citation>
    <scope>NUCLEOTIDE SEQUENCE [LARGE SCALE GENOMIC DNA]</scope>
    <source>
        <strain evidence="6">YM2019G1</strain>
    </source>
</reference>
<dbReference type="Proteomes" id="UP000436088">
    <property type="component" value="Unassembled WGS sequence"/>
</dbReference>
<dbReference type="InterPro" id="IPR057670">
    <property type="entry name" value="SH3_retrovirus"/>
</dbReference>
<dbReference type="GO" id="GO:0008233">
    <property type="term" value="F:peptidase activity"/>
    <property type="evidence" value="ECO:0007669"/>
    <property type="project" value="UniProtKB-KW"/>
</dbReference>